<dbReference type="Proteomes" id="UP000185944">
    <property type="component" value="Unassembled WGS sequence"/>
</dbReference>
<dbReference type="EMBL" id="LTDL01000014">
    <property type="protein sequence ID" value="OAG31803.1"/>
    <property type="molecule type" value="Genomic_DNA"/>
</dbReference>
<dbReference type="GeneID" id="93646628"/>
<organism evidence="1 2">
    <name type="scientific">Nematocida displodere</name>
    <dbReference type="NCBI Taxonomy" id="1805483"/>
    <lineage>
        <taxon>Eukaryota</taxon>
        <taxon>Fungi</taxon>
        <taxon>Fungi incertae sedis</taxon>
        <taxon>Microsporidia</taxon>
        <taxon>Nematocida</taxon>
    </lineage>
</organism>
<keyword evidence="2" id="KW-1185">Reference proteome</keyword>
<dbReference type="AlphaFoldDB" id="A0A177EIK8"/>
<sequence>MTDTANYHCSTTPKFFILEKEEMTNNSCCKTEQKRLVKEESKSSCICCGDHPSVKVFQSAFCRECFVAKFKKNFFCEVRKSLSLTTRKEKQVLVVLDGTIPSEVLRSLVESSTSAMITYVLWSVDEVEQVLGVPLPSPSIYDTVAAIEKYAATNDYDAVLLSSYSIEVAETLLKMISSGEIDRYNEVFRGKSAPLCYPFYSSSYKSILYYYVAAGLHQQSTRKHTKRQEAKNPHQVLLRQLLNTSPSSIFNLIKTQQKI</sequence>
<dbReference type="OrthoDB" id="2191845at2759"/>
<dbReference type="VEuPathDB" id="MicrosporidiaDB:NEDG_00278"/>
<dbReference type="RefSeq" id="XP_067545404.1">
    <property type="nucleotide sequence ID" value="XM_067687696.1"/>
</dbReference>
<protein>
    <recommendedName>
        <fullName evidence="3">Cytoplasmic tRNA 2-thiolation protein 2</fullName>
    </recommendedName>
</protein>
<dbReference type="Gene3D" id="3.40.50.620">
    <property type="entry name" value="HUPs"/>
    <property type="match status" value="1"/>
</dbReference>
<evidence type="ECO:0000313" key="1">
    <source>
        <dbReference type="EMBL" id="OAG31803.1"/>
    </source>
</evidence>
<proteinExistence type="predicted"/>
<reference evidence="1 2" key="1">
    <citation type="submission" date="2016-02" db="EMBL/GenBank/DDBJ databases">
        <title>Discovery of a natural microsporidian pathogen with a broad tissue tropism in Caenorhabditis elegans.</title>
        <authorList>
            <person name="Luallen R.J."/>
            <person name="Reinke A.W."/>
            <person name="Tong L."/>
            <person name="Botts M.R."/>
            <person name="Felix M.-A."/>
            <person name="Troemel E.R."/>
        </authorList>
    </citation>
    <scope>NUCLEOTIDE SEQUENCE [LARGE SCALE GENOMIC DNA]</scope>
    <source>
        <strain evidence="1 2">JUm2807</strain>
    </source>
</reference>
<dbReference type="InterPro" id="IPR014729">
    <property type="entry name" value="Rossmann-like_a/b/a_fold"/>
</dbReference>
<evidence type="ECO:0000313" key="2">
    <source>
        <dbReference type="Proteomes" id="UP000185944"/>
    </source>
</evidence>
<accession>A0A177EIK8</accession>
<evidence type="ECO:0008006" key="3">
    <source>
        <dbReference type="Google" id="ProtNLM"/>
    </source>
</evidence>
<comment type="caution">
    <text evidence="1">The sequence shown here is derived from an EMBL/GenBank/DDBJ whole genome shotgun (WGS) entry which is preliminary data.</text>
</comment>
<name>A0A177EIK8_9MICR</name>
<gene>
    <name evidence="1" type="ORF">NEDG_00278</name>
</gene>